<dbReference type="Proteomes" id="UP001175000">
    <property type="component" value="Unassembled WGS sequence"/>
</dbReference>
<name>A0AA39WET6_9PEZI</name>
<proteinExistence type="predicted"/>
<comment type="caution">
    <text evidence="2">The sequence shown here is derived from an EMBL/GenBank/DDBJ whole genome shotgun (WGS) entry which is preliminary data.</text>
</comment>
<reference evidence="2" key="1">
    <citation type="submission" date="2023-06" db="EMBL/GenBank/DDBJ databases">
        <title>Genome-scale phylogeny and comparative genomics of the fungal order Sordariales.</title>
        <authorList>
            <consortium name="Lawrence Berkeley National Laboratory"/>
            <person name="Hensen N."/>
            <person name="Bonometti L."/>
            <person name="Westerberg I."/>
            <person name="Brannstrom I.O."/>
            <person name="Guillou S."/>
            <person name="Cros-Aarteil S."/>
            <person name="Calhoun S."/>
            <person name="Haridas S."/>
            <person name="Kuo A."/>
            <person name="Mondo S."/>
            <person name="Pangilinan J."/>
            <person name="Riley R."/>
            <person name="Labutti K."/>
            <person name="Andreopoulos B."/>
            <person name="Lipzen A."/>
            <person name="Chen C."/>
            <person name="Yanf M."/>
            <person name="Daum C."/>
            <person name="Ng V."/>
            <person name="Clum A."/>
            <person name="Steindorff A."/>
            <person name="Ohm R."/>
            <person name="Martin F."/>
            <person name="Silar P."/>
            <person name="Natvig D."/>
            <person name="Lalanne C."/>
            <person name="Gautier V."/>
            <person name="Ament-Velasquez S.L."/>
            <person name="Kruys A."/>
            <person name="Hutchinson M.I."/>
            <person name="Powell A.J."/>
            <person name="Barry K."/>
            <person name="Miller A.N."/>
            <person name="Grigoriev I.V."/>
            <person name="Debuchy R."/>
            <person name="Gladieux P."/>
            <person name="Thoren M.H."/>
            <person name="Johannesson H."/>
        </authorList>
    </citation>
    <scope>NUCLEOTIDE SEQUENCE</scope>
    <source>
        <strain evidence="2">CBS 606.72</strain>
    </source>
</reference>
<sequence>MHGEHVLVAVQSDSLYSSLGQSPSRPPSQWPAISLAFQLVAEMHKSRLPGPPRWARSPSSGSMPLERRAEGRPASAACGKWRHPPHRQGADVMPRSMFTKHNDDGSLRRTLKFHGDGYVKMMSGWVDRPLGARVRRLPLAHPSPTLVIRDRVLRIASLSTSILLRGLARSLKTREFHVKGHACLHCMAMALDSWMDNLGLSTCI</sequence>
<organism evidence="2 3">
    <name type="scientific">Immersiella caudata</name>
    <dbReference type="NCBI Taxonomy" id="314043"/>
    <lineage>
        <taxon>Eukaryota</taxon>
        <taxon>Fungi</taxon>
        <taxon>Dikarya</taxon>
        <taxon>Ascomycota</taxon>
        <taxon>Pezizomycotina</taxon>
        <taxon>Sordariomycetes</taxon>
        <taxon>Sordariomycetidae</taxon>
        <taxon>Sordariales</taxon>
        <taxon>Lasiosphaeriaceae</taxon>
        <taxon>Immersiella</taxon>
    </lineage>
</organism>
<gene>
    <name evidence="2" type="ORF">B0T14DRAFT_527639</name>
</gene>
<evidence type="ECO:0000313" key="3">
    <source>
        <dbReference type="Proteomes" id="UP001175000"/>
    </source>
</evidence>
<evidence type="ECO:0000313" key="2">
    <source>
        <dbReference type="EMBL" id="KAK0614096.1"/>
    </source>
</evidence>
<dbReference type="AlphaFoldDB" id="A0AA39WET6"/>
<keyword evidence="3" id="KW-1185">Reference proteome</keyword>
<feature type="region of interest" description="Disordered" evidence="1">
    <location>
        <begin position="47"/>
        <end position="101"/>
    </location>
</feature>
<dbReference type="EMBL" id="JAULSU010000006">
    <property type="protein sequence ID" value="KAK0614096.1"/>
    <property type="molecule type" value="Genomic_DNA"/>
</dbReference>
<accession>A0AA39WET6</accession>
<evidence type="ECO:0000256" key="1">
    <source>
        <dbReference type="SAM" id="MobiDB-lite"/>
    </source>
</evidence>
<protein>
    <submittedName>
        <fullName evidence="2">Uncharacterized protein</fullName>
    </submittedName>
</protein>